<evidence type="ECO:0000256" key="2">
    <source>
        <dbReference type="ARBA" id="ARBA00022692"/>
    </source>
</evidence>
<evidence type="ECO:0000256" key="3">
    <source>
        <dbReference type="ARBA" id="ARBA00022989"/>
    </source>
</evidence>
<organism evidence="6 7">
    <name type="scientific">Neoaquamicrobium microcysteis</name>
    <dbReference type="NCBI Taxonomy" id="2682781"/>
    <lineage>
        <taxon>Bacteria</taxon>
        <taxon>Pseudomonadati</taxon>
        <taxon>Pseudomonadota</taxon>
        <taxon>Alphaproteobacteria</taxon>
        <taxon>Hyphomicrobiales</taxon>
        <taxon>Phyllobacteriaceae</taxon>
        <taxon>Neoaquamicrobium</taxon>
    </lineage>
</organism>
<proteinExistence type="predicted"/>
<feature type="transmembrane region" description="Helical" evidence="5">
    <location>
        <begin position="172"/>
        <end position="191"/>
    </location>
</feature>
<feature type="transmembrane region" description="Helical" evidence="5">
    <location>
        <begin position="269"/>
        <end position="287"/>
    </location>
</feature>
<evidence type="ECO:0000313" key="7">
    <source>
        <dbReference type="Proteomes" id="UP000323258"/>
    </source>
</evidence>
<dbReference type="Proteomes" id="UP000323258">
    <property type="component" value="Unassembled WGS sequence"/>
</dbReference>
<comment type="subcellular location">
    <subcellularLocation>
        <location evidence="1">Cell membrane</location>
        <topology evidence="1">Multi-pass membrane protein</topology>
    </subcellularLocation>
</comment>
<name>A0A5D4H6R2_9HYPH</name>
<keyword evidence="2 5" id="KW-0812">Transmembrane</keyword>
<keyword evidence="7" id="KW-1185">Reference proteome</keyword>
<dbReference type="GO" id="GO:0005886">
    <property type="term" value="C:plasma membrane"/>
    <property type="evidence" value="ECO:0007669"/>
    <property type="project" value="UniProtKB-SubCell"/>
</dbReference>
<comment type="caution">
    <text evidence="6">The sequence shown here is derived from an EMBL/GenBank/DDBJ whole genome shotgun (WGS) entry which is preliminary data.</text>
</comment>
<gene>
    <name evidence="6" type="ORF">FY036_00855</name>
</gene>
<dbReference type="EMBL" id="VSZS01000045">
    <property type="protein sequence ID" value="TYR36456.1"/>
    <property type="molecule type" value="Genomic_DNA"/>
</dbReference>
<feature type="transmembrane region" description="Helical" evidence="5">
    <location>
        <begin position="149"/>
        <end position="166"/>
    </location>
</feature>
<sequence>MLNDEFLDDDLPIKRGAEDSGLSVLFTKSRGLAIAHIMCGFVIILLDIAALGTSMQALLSSIHPDGDGGGLIVMGLSYLGLGPLISHFPPLQVILTILVLICVCEAVTQLVQNKIGLKIKSKMIDGKQGTYRAEEVPEKELAMDEVESVLKAFEFAFFCIVVIIALSFLSVALALALVVAGVILVGLTVFSQRTRAKRRARLATRRREYAAAIRKPGRGDEELDGLRAAYFDESLAFKRGNARTAASLGVLQSAVLIALVVVISYMQFSAAVLALPIVIVLSVRRFISNGRAAGAKLAKVLERRGFWSNLEGEGLTLSETNEKT</sequence>
<feature type="transmembrane region" description="Helical" evidence="5">
    <location>
        <begin position="245"/>
        <end position="263"/>
    </location>
</feature>
<evidence type="ECO:0000256" key="5">
    <source>
        <dbReference type="SAM" id="Phobius"/>
    </source>
</evidence>
<dbReference type="GO" id="GO:0005524">
    <property type="term" value="F:ATP binding"/>
    <property type="evidence" value="ECO:0007669"/>
    <property type="project" value="InterPro"/>
</dbReference>
<dbReference type="AlphaFoldDB" id="A0A5D4H6R2"/>
<feature type="transmembrane region" description="Helical" evidence="5">
    <location>
        <begin position="66"/>
        <end position="85"/>
    </location>
</feature>
<reference evidence="6 7" key="2">
    <citation type="submission" date="2019-09" db="EMBL/GenBank/DDBJ databases">
        <title>Mesorhizobium sp. MaA-C15 isolated from Microcystis aeruginosa.</title>
        <authorList>
            <person name="Jeong S.E."/>
            <person name="Jin H.M."/>
            <person name="Jeon C.O."/>
        </authorList>
    </citation>
    <scope>NUCLEOTIDE SEQUENCE [LARGE SCALE GENOMIC DNA]</scope>
    <source>
        <strain evidence="6 7">MaA-C15</strain>
    </source>
</reference>
<evidence type="ECO:0000256" key="4">
    <source>
        <dbReference type="ARBA" id="ARBA00023136"/>
    </source>
</evidence>
<evidence type="ECO:0000256" key="1">
    <source>
        <dbReference type="ARBA" id="ARBA00004651"/>
    </source>
</evidence>
<accession>A0A5D4H6R2</accession>
<dbReference type="SUPFAM" id="SSF90123">
    <property type="entry name" value="ABC transporter transmembrane region"/>
    <property type="match status" value="1"/>
</dbReference>
<dbReference type="RefSeq" id="WP_148912832.1">
    <property type="nucleotide sequence ID" value="NZ_VSZS01000045.1"/>
</dbReference>
<keyword evidence="3 5" id="KW-1133">Transmembrane helix</keyword>
<feature type="transmembrane region" description="Helical" evidence="5">
    <location>
        <begin position="33"/>
        <end position="54"/>
    </location>
</feature>
<evidence type="ECO:0000313" key="6">
    <source>
        <dbReference type="EMBL" id="TYR36456.1"/>
    </source>
</evidence>
<dbReference type="InterPro" id="IPR036640">
    <property type="entry name" value="ABC1_TM_sf"/>
</dbReference>
<keyword evidence="4 5" id="KW-0472">Membrane</keyword>
<protein>
    <submittedName>
        <fullName evidence="6">Uncharacterized protein</fullName>
    </submittedName>
</protein>
<feature type="transmembrane region" description="Helical" evidence="5">
    <location>
        <begin position="91"/>
        <end position="111"/>
    </location>
</feature>
<reference evidence="6 7" key="1">
    <citation type="submission" date="2019-08" db="EMBL/GenBank/DDBJ databases">
        <authorList>
            <person name="Seo Y.L."/>
        </authorList>
    </citation>
    <scope>NUCLEOTIDE SEQUENCE [LARGE SCALE GENOMIC DNA]</scope>
    <source>
        <strain evidence="6 7">MaA-C15</strain>
    </source>
</reference>